<keyword evidence="2" id="KW-1185">Reference proteome</keyword>
<organism evidence="1 2">
    <name type="scientific">Paractinoplanes brasiliensis</name>
    <dbReference type="NCBI Taxonomy" id="52695"/>
    <lineage>
        <taxon>Bacteria</taxon>
        <taxon>Bacillati</taxon>
        <taxon>Actinomycetota</taxon>
        <taxon>Actinomycetes</taxon>
        <taxon>Micromonosporales</taxon>
        <taxon>Micromonosporaceae</taxon>
        <taxon>Paractinoplanes</taxon>
    </lineage>
</organism>
<proteinExistence type="predicted"/>
<evidence type="ECO:0008006" key="3">
    <source>
        <dbReference type="Google" id="ProtNLM"/>
    </source>
</evidence>
<dbReference type="EMBL" id="SNWR01000001">
    <property type="protein sequence ID" value="TDO38328.1"/>
    <property type="molecule type" value="Genomic_DNA"/>
</dbReference>
<evidence type="ECO:0000313" key="1">
    <source>
        <dbReference type="EMBL" id="TDO38328.1"/>
    </source>
</evidence>
<protein>
    <recommendedName>
        <fullName evidence="3">Antitoxin Xre/MbcA/ParS-like toxin-binding domain-containing protein</fullName>
    </recommendedName>
</protein>
<evidence type="ECO:0000313" key="2">
    <source>
        <dbReference type="Proteomes" id="UP000294901"/>
    </source>
</evidence>
<gene>
    <name evidence="1" type="ORF">C8E87_1981</name>
</gene>
<dbReference type="AlphaFoldDB" id="A0A4V6PSV2"/>
<name>A0A4V6PSV2_9ACTN</name>
<dbReference type="Proteomes" id="UP000294901">
    <property type="component" value="Unassembled WGS sequence"/>
</dbReference>
<sequence length="112" mass="12343">MLDLSRDAKVCAAVLDLALVAYLAGANSLGEYRHWLSEDSEKRRDVASRLAAARRVIAVFRAENRLALAEPWLREVGAAGDIPARVIRDKGDDEAIGVMVAEAASQWLKQRR</sequence>
<comment type="caution">
    <text evidence="1">The sequence shown here is derived from an EMBL/GenBank/DDBJ whole genome shotgun (WGS) entry which is preliminary data.</text>
</comment>
<accession>A0A4V6PSV2</accession>
<reference evidence="1 2" key="1">
    <citation type="submission" date="2019-03" db="EMBL/GenBank/DDBJ databases">
        <title>Sequencing the genomes of 1000 actinobacteria strains.</title>
        <authorList>
            <person name="Klenk H.-P."/>
        </authorList>
    </citation>
    <scope>NUCLEOTIDE SEQUENCE [LARGE SCALE GENOMIC DNA]</scope>
    <source>
        <strain evidence="1 2">DSM 43805</strain>
    </source>
</reference>